<sequence length="1444" mass="164801">MALWPVLGEGKERERGGEVSVELMLSVFTEDLLEPFEEPEREFRKRNKKKSKANKVRPRALIFEMGDEAPMWTARRAAPTVPTNPITKPNLNKEIPGKLLHMIKDLTFDGKNDSNPIVHMENFVDICDLFKTEADRDDAIRLRVFPLTLTGEARAWLRSLEPSSITTWEGLRLKFLSRFFPPSKIDKLRAEIRSFQQQDGETISEAWERFKHLLNSCPSHELNKSEQVQTFYSGLAYSSRATLDSSAGGVFMYKTPTEGYKLLEDMLIHNIDWRTDKRLQIPRMAGKISTDFDPSEELAAMKNQQVGCEECSGPHLTKDCPNKPMMTPEEVNYINRGDYQGRWNNNRNFIPKPTGFFTPTQQNQRPDGEPRVSIEDRIVQFMDAQKKLNDEVGSYLRNHQSTIQNLELQVGRVSQMLSERTQGELPTQTQVNPKVENMKPMLMMTGEPSKKKWTDIYTKKYVETESESEPDYATDYDSEGFTVSFEHLRLKVPKASSDDDEEEDGKQGGYAEFVIPKKEEKRQGEREGESTGGRPRLALVDSGAALNMMPVGFCRKMGITQILPTDYQYRGVNGYMTKPLGIAEGVPIRIGKFVYYTDFIIANLPKNTEIPIILGRSFLHTAQVNTDMRNQVTSLGYGDNRIYFDPNGEPVRHLDEPYEDPSLAYNKSTNRPLLPHELGKKTEDYSNPMHQKDQKIKEPGSSKKDHRTKKGSSARRDRNQIRANSECDADFQKLETGSTSRSLDSKFGDAKLRQRTRSSTTAATNFHAPDGSHVFTSFTNDPTLNARKREEYRDIVNRLLPRQVLMPKRVDWDLLRSMSVENNIKAILEKHAYDEDGNEYYICHAWERVFDIAETLYRELIVEFVATFHFDTIKALAEFRQSCMTFRLGDVWRSLSLVNFALALGIYTQSDVDAPRFEEYMWATSKRPDDFDPRLAWSILGDGDYHGNLKVKGFLASSDRLLHRMLIQAVNARSSSEEKVTVYDLWLLEQLSTDDKYPNALYLIAVQLTKASGYRDGSRLVGGQYITRLAKHFGILTDAAIASMTNLGEMGLIDMDQLRGMGVARVEHMIGRDYNAWIHNPQAYRSQPRSQAPRSTHETGGMSGANVGQQPADWTAYSGYQDLSNQLSEMSLSYGRHQQHMEYNTLEALHQANWQSGVMNQMASHFGIQPNTAYAPSPYWPYSEDAPPGGVESSGGTVKDYQNFKKDMVTFVGDKDAQMLINTMVSQKKCCQDFFFEFKCNQKELVAIFWADEIAKLNFREFGDVISFDATFRTNKHAMSFVPFVAVDNHKKSVVVGAALIRKEKVPYYTWVLNAFKKAHGGQPRLVVTDQCPAMKHAIPIAFPDSIHRLCVWHIIEKIKSKDLEAVKRKITADLLEPFEEPEREFRKRNKKKSKANKVRPRALIFEMGDEAPMWTARRAAPTVPTNPITKPNLNKEIRGSSYT</sequence>
<dbReference type="InterPro" id="IPR005162">
    <property type="entry name" value="Retrotrans_gag_dom"/>
</dbReference>
<dbReference type="Pfam" id="PF03732">
    <property type="entry name" value="Retrotrans_gag"/>
    <property type="match status" value="1"/>
</dbReference>
<feature type="region of interest" description="Disordered" evidence="1">
    <location>
        <begin position="1417"/>
        <end position="1444"/>
    </location>
</feature>
<feature type="region of interest" description="Disordered" evidence="1">
    <location>
        <begin position="493"/>
        <end position="536"/>
    </location>
</feature>
<dbReference type="Pfam" id="PF10551">
    <property type="entry name" value="MULE"/>
    <property type="match status" value="1"/>
</dbReference>
<feature type="region of interest" description="Disordered" evidence="1">
    <location>
        <begin position="648"/>
        <end position="726"/>
    </location>
</feature>
<feature type="compositionally biased region" description="Basic and acidic residues" evidence="1">
    <location>
        <begin position="1434"/>
        <end position="1444"/>
    </location>
</feature>
<evidence type="ECO:0000259" key="3">
    <source>
        <dbReference type="Pfam" id="PF10551"/>
    </source>
</evidence>
<feature type="domain" description="Retrotransposon gag" evidence="2">
    <location>
        <begin position="144"/>
        <end position="236"/>
    </location>
</feature>
<dbReference type="InterPro" id="IPR021109">
    <property type="entry name" value="Peptidase_aspartic_dom_sf"/>
</dbReference>
<reference evidence="4" key="1">
    <citation type="submission" date="2023-03" db="EMBL/GenBank/DDBJ databases">
        <title>Chromosome-scale reference genome and RAD-based genetic map of yellow starthistle (Centaurea solstitialis) reveal putative structural variation and QTLs associated with invader traits.</title>
        <authorList>
            <person name="Reatini B."/>
            <person name="Cang F.A."/>
            <person name="Jiang Q."/>
            <person name="Mckibben M.T.W."/>
            <person name="Barker M.S."/>
            <person name="Rieseberg L.H."/>
            <person name="Dlugosch K.M."/>
        </authorList>
    </citation>
    <scope>NUCLEOTIDE SEQUENCE</scope>
    <source>
        <strain evidence="4">CAN-66</strain>
        <tissue evidence="4">Leaf</tissue>
    </source>
</reference>
<dbReference type="PANTHER" id="PTHR47718">
    <property type="entry name" value="OS01G0519700 PROTEIN"/>
    <property type="match status" value="1"/>
</dbReference>
<feature type="region of interest" description="Disordered" evidence="1">
    <location>
        <begin position="738"/>
        <end position="762"/>
    </location>
</feature>
<name>A0AA38WT00_9ASTR</name>
<evidence type="ECO:0000256" key="1">
    <source>
        <dbReference type="SAM" id="MobiDB-lite"/>
    </source>
</evidence>
<evidence type="ECO:0000313" key="5">
    <source>
        <dbReference type="Proteomes" id="UP001172457"/>
    </source>
</evidence>
<gene>
    <name evidence="4" type="ORF">OSB04_006931</name>
</gene>
<evidence type="ECO:0000313" key="4">
    <source>
        <dbReference type="EMBL" id="KAJ9561771.1"/>
    </source>
</evidence>
<proteinExistence type="predicted"/>
<evidence type="ECO:0008006" key="6">
    <source>
        <dbReference type="Google" id="ProtNLM"/>
    </source>
</evidence>
<feature type="compositionally biased region" description="Basic and acidic residues" evidence="1">
    <location>
        <begin position="515"/>
        <end position="529"/>
    </location>
</feature>
<feature type="compositionally biased region" description="Polar residues" evidence="1">
    <location>
        <begin position="1424"/>
        <end position="1433"/>
    </location>
</feature>
<comment type="caution">
    <text evidence="4">The sequence shown here is derived from an EMBL/GenBank/DDBJ whole genome shotgun (WGS) entry which is preliminary data.</text>
</comment>
<dbReference type="Gene3D" id="2.40.70.10">
    <property type="entry name" value="Acid Proteases"/>
    <property type="match status" value="1"/>
</dbReference>
<evidence type="ECO:0000259" key="2">
    <source>
        <dbReference type="Pfam" id="PF03732"/>
    </source>
</evidence>
<keyword evidence="5" id="KW-1185">Reference proteome</keyword>
<dbReference type="EMBL" id="JARYMX010000002">
    <property type="protein sequence ID" value="KAJ9561771.1"/>
    <property type="molecule type" value="Genomic_DNA"/>
</dbReference>
<feature type="domain" description="MULE transposase" evidence="3">
    <location>
        <begin position="1265"/>
        <end position="1357"/>
    </location>
</feature>
<dbReference type="Proteomes" id="UP001172457">
    <property type="component" value="Chromosome 2"/>
</dbReference>
<feature type="compositionally biased region" description="Basic and acidic residues" evidence="1">
    <location>
        <begin position="677"/>
        <end position="703"/>
    </location>
</feature>
<feature type="compositionally biased region" description="Basic residues" evidence="1">
    <location>
        <begin position="704"/>
        <end position="713"/>
    </location>
</feature>
<feature type="region of interest" description="Disordered" evidence="1">
    <location>
        <begin position="1084"/>
        <end position="1108"/>
    </location>
</feature>
<dbReference type="InterPro" id="IPR018289">
    <property type="entry name" value="MULE_transposase_dom"/>
</dbReference>
<dbReference type="PANTHER" id="PTHR47718:SF12">
    <property type="entry name" value="PROTEIN FAR1-RELATED SEQUENCE"/>
    <property type="match status" value="1"/>
</dbReference>
<feature type="compositionally biased region" description="Basic and acidic residues" evidence="1">
    <location>
        <begin position="743"/>
        <end position="752"/>
    </location>
</feature>
<dbReference type="SUPFAM" id="SSF50630">
    <property type="entry name" value="Acid proteases"/>
    <property type="match status" value="1"/>
</dbReference>
<dbReference type="CDD" id="cd00303">
    <property type="entry name" value="retropepsin_like"/>
    <property type="match status" value="1"/>
</dbReference>
<protein>
    <recommendedName>
        <fullName evidence="6">Retrotransposon gag domain-containing protein</fullName>
    </recommendedName>
</protein>
<accession>A0AA38WT00</accession>
<feature type="compositionally biased region" description="Polar residues" evidence="1">
    <location>
        <begin position="1084"/>
        <end position="1094"/>
    </location>
</feature>
<organism evidence="4 5">
    <name type="scientific">Centaurea solstitialis</name>
    <name type="common">yellow star-thistle</name>
    <dbReference type="NCBI Taxonomy" id="347529"/>
    <lineage>
        <taxon>Eukaryota</taxon>
        <taxon>Viridiplantae</taxon>
        <taxon>Streptophyta</taxon>
        <taxon>Embryophyta</taxon>
        <taxon>Tracheophyta</taxon>
        <taxon>Spermatophyta</taxon>
        <taxon>Magnoliopsida</taxon>
        <taxon>eudicotyledons</taxon>
        <taxon>Gunneridae</taxon>
        <taxon>Pentapetalae</taxon>
        <taxon>asterids</taxon>
        <taxon>campanulids</taxon>
        <taxon>Asterales</taxon>
        <taxon>Asteraceae</taxon>
        <taxon>Carduoideae</taxon>
        <taxon>Cardueae</taxon>
        <taxon>Centaureinae</taxon>
        <taxon>Centaurea</taxon>
    </lineage>
</organism>